<accession>A0A7W4UW94</accession>
<protein>
    <submittedName>
        <fullName evidence="2">Uncharacterized protein</fullName>
    </submittedName>
</protein>
<feature type="transmembrane region" description="Helical" evidence="1">
    <location>
        <begin position="60"/>
        <end position="78"/>
    </location>
</feature>
<evidence type="ECO:0000313" key="2">
    <source>
        <dbReference type="EMBL" id="MBB2967474.1"/>
    </source>
</evidence>
<proteinExistence type="predicted"/>
<gene>
    <name evidence="2" type="ORF">FHX33_002237</name>
</gene>
<feature type="transmembrane region" description="Helical" evidence="1">
    <location>
        <begin position="12"/>
        <end position="29"/>
    </location>
</feature>
<dbReference type="AlphaFoldDB" id="A0A7W4UW94"/>
<keyword evidence="1" id="KW-1133">Transmembrane helix</keyword>
<keyword evidence="3" id="KW-1185">Reference proteome</keyword>
<name>A0A7W4UW94_LEIAQ</name>
<sequence length="211" mass="21579">MGSRPARAMRGTLASAVAIFVAALFHVAGGGAAPGIVPVALSLAFATLASIALTSRRLSLWRLTVSVVLSQFLFHALFSLGDGTARFVGADGTSALGHLHTGAHLTMTGAAMPASHSDPASPSMWLTHATAVLVTVVALRLGERAFWGLFATARVGVLRFAALVAGATPIPVRVVAVVSAVAAAEPARLRDLGLPLARLRHRGPPALVSAF</sequence>
<keyword evidence="1" id="KW-0812">Transmembrane</keyword>
<evidence type="ECO:0000256" key="1">
    <source>
        <dbReference type="SAM" id="Phobius"/>
    </source>
</evidence>
<dbReference type="RefSeq" id="WP_246397256.1">
    <property type="nucleotide sequence ID" value="NZ_JACHVP010000002.1"/>
</dbReference>
<dbReference type="EMBL" id="JACHVP010000002">
    <property type="protein sequence ID" value="MBB2967474.1"/>
    <property type="molecule type" value="Genomic_DNA"/>
</dbReference>
<keyword evidence="1" id="KW-0472">Membrane</keyword>
<evidence type="ECO:0000313" key="3">
    <source>
        <dbReference type="Proteomes" id="UP000538196"/>
    </source>
</evidence>
<comment type="caution">
    <text evidence="2">The sequence shown here is derived from an EMBL/GenBank/DDBJ whole genome shotgun (WGS) entry which is preliminary data.</text>
</comment>
<feature type="transmembrane region" description="Helical" evidence="1">
    <location>
        <begin position="122"/>
        <end position="139"/>
    </location>
</feature>
<reference evidence="2 3" key="1">
    <citation type="submission" date="2020-08" db="EMBL/GenBank/DDBJ databases">
        <title>Sequencing the genomes of 1000 actinobacteria strains.</title>
        <authorList>
            <person name="Klenk H.-P."/>
        </authorList>
    </citation>
    <scope>NUCLEOTIDE SEQUENCE [LARGE SCALE GENOMIC DNA]</scope>
    <source>
        <strain evidence="2 3">DSM 20146</strain>
    </source>
</reference>
<dbReference type="Proteomes" id="UP000538196">
    <property type="component" value="Unassembled WGS sequence"/>
</dbReference>
<organism evidence="2 3">
    <name type="scientific">Leifsonia aquatica</name>
    <name type="common">Corynebacterium aquaticum</name>
    <dbReference type="NCBI Taxonomy" id="144185"/>
    <lineage>
        <taxon>Bacteria</taxon>
        <taxon>Bacillati</taxon>
        <taxon>Actinomycetota</taxon>
        <taxon>Actinomycetes</taxon>
        <taxon>Micrococcales</taxon>
        <taxon>Microbacteriaceae</taxon>
        <taxon>Leifsonia</taxon>
    </lineage>
</organism>
<feature type="transmembrane region" description="Helical" evidence="1">
    <location>
        <begin position="160"/>
        <end position="184"/>
    </location>
</feature>
<feature type="transmembrane region" description="Helical" evidence="1">
    <location>
        <begin position="35"/>
        <end position="53"/>
    </location>
</feature>